<organism evidence="2 3">
    <name type="scientific">Peribacillus loiseleuriae</name>
    <dbReference type="NCBI Taxonomy" id="1679170"/>
    <lineage>
        <taxon>Bacteria</taxon>
        <taxon>Bacillati</taxon>
        <taxon>Bacillota</taxon>
        <taxon>Bacilli</taxon>
        <taxon>Bacillales</taxon>
        <taxon>Bacillaceae</taxon>
        <taxon>Peribacillus</taxon>
    </lineage>
</organism>
<protein>
    <submittedName>
        <fullName evidence="2">Amidohydrolase</fullName>
    </submittedName>
</protein>
<dbReference type="GO" id="GO:0005737">
    <property type="term" value="C:cytoplasm"/>
    <property type="evidence" value="ECO:0007669"/>
    <property type="project" value="TreeGrafter"/>
</dbReference>
<dbReference type="InterPro" id="IPR017145">
    <property type="entry name" value="Aminobenzoyl-glu_utiliz_pB"/>
</dbReference>
<dbReference type="EMBL" id="LFZW01000001">
    <property type="protein sequence ID" value="KMY48271.1"/>
    <property type="molecule type" value="Genomic_DNA"/>
</dbReference>
<evidence type="ECO:0000313" key="2">
    <source>
        <dbReference type="EMBL" id="KMY48271.1"/>
    </source>
</evidence>
<dbReference type="Gene3D" id="3.40.630.10">
    <property type="entry name" value="Zn peptidases"/>
    <property type="match status" value="1"/>
</dbReference>
<dbReference type="Proteomes" id="UP000037146">
    <property type="component" value="Unassembled WGS sequence"/>
</dbReference>
<accession>A0A0K9GNV8</accession>
<dbReference type="InterPro" id="IPR011650">
    <property type="entry name" value="Peptidase_M20_dimer"/>
</dbReference>
<feature type="domain" description="Peptidase M20 dimerisation" evidence="1">
    <location>
        <begin position="187"/>
        <end position="274"/>
    </location>
</feature>
<dbReference type="InterPro" id="IPR036264">
    <property type="entry name" value="Bact_exopeptidase_dim_dom"/>
</dbReference>
<dbReference type="FunFam" id="3.30.70.360:FF:000004">
    <property type="entry name" value="Peptidase M20 domain-containing protein 2"/>
    <property type="match status" value="1"/>
</dbReference>
<dbReference type="STRING" id="1679170.AC625_00925"/>
<dbReference type="PANTHER" id="PTHR30575:SF0">
    <property type="entry name" value="XAA-ARG DIPEPTIDASE"/>
    <property type="match status" value="1"/>
</dbReference>
<dbReference type="SUPFAM" id="SSF55031">
    <property type="entry name" value="Bacterial exopeptidase dimerisation domain"/>
    <property type="match status" value="1"/>
</dbReference>
<proteinExistence type="predicted"/>
<name>A0A0K9GNV8_9BACI</name>
<dbReference type="InterPro" id="IPR052030">
    <property type="entry name" value="Peptidase_M20/M20A_hydrolases"/>
</dbReference>
<sequence length="477" mass="51644">MGKSNITKWMDENEAKFTDLAKQIWANPELGYNETFASTLQIKTLEEAGFEVTSGIGDVPTAFVAQYGKGKPVIGILGEFDALPGLSQDITPNYNPIVPNGPGHGCGHNLLGTAGVNAVIALKERMEAEMLPGTIRYYGCPAEELLSGKTFMARAGVFDDLDCALTWHPGTVNTTANFRMQALTAIEFYFSGRTSHAGAAPHLGRSALDAVELMNVGANYLREHVLDGTRIHYQITNGGMAPNVVPDKASVYYFLRGADRKQVEELEERLIKVAQGAAMMTETSVCWEIKSGCYETLPNETLNELMYMQEEATGLFTFTQEEEKFAEELLQTVEPSVLVGAKNQLMSADASKMLDTAFYHNMNHFGLSIGGSSDVGDVSWIVPMGQIMTTCAPLGVQFHTWQATASFGSSIGLKGMHYAAKIMALSAYELLLDQDGILEKAKDEFKASTKGAAYKSGIPSDVKPPVLNSDAVPVSAI</sequence>
<dbReference type="NCBIfam" id="TIGR01891">
    <property type="entry name" value="amidohydrolases"/>
    <property type="match status" value="1"/>
</dbReference>
<keyword evidence="2" id="KW-0378">Hydrolase</keyword>
<keyword evidence="3" id="KW-1185">Reference proteome</keyword>
<dbReference type="GO" id="GO:0071713">
    <property type="term" value="F:para-aminobenzoyl-glutamate hydrolase activity"/>
    <property type="evidence" value="ECO:0007669"/>
    <property type="project" value="TreeGrafter"/>
</dbReference>
<comment type="caution">
    <text evidence="2">The sequence shown here is derived from an EMBL/GenBank/DDBJ whole genome shotgun (WGS) entry which is preliminary data.</text>
</comment>
<dbReference type="PIRSF" id="PIRSF037227">
    <property type="entry name" value="Aminobenzoyl-glu_utiliz_pB"/>
    <property type="match status" value="1"/>
</dbReference>
<dbReference type="SUPFAM" id="SSF53187">
    <property type="entry name" value="Zn-dependent exopeptidases"/>
    <property type="match status" value="1"/>
</dbReference>
<dbReference type="GO" id="GO:0016805">
    <property type="term" value="F:dipeptidase activity"/>
    <property type="evidence" value="ECO:0007669"/>
    <property type="project" value="TreeGrafter"/>
</dbReference>
<dbReference type="PATRIC" id="fig|1679170.3.peg.168"/>
<evidence type="ECO:0000259" key="1">
    <source>
        <dbReference type="Pfam" id="PF07687"/>
    </source>
</evidence>
<dbReference type="InterPro" id="IPR017439">
    <property type="entry name" value="Amidohydrolase"/>
</dbReference>
<evidence type="ECO:0000313" key="3">
    <source>
        <dbReference type="Proteomes" id="UP000037146"/>
    </source>
</evidence>
<dbReference type="OrthoDB" id="9781032at2"/>
<dbReference type="Gene3D" id="3.30.70.360">
    <property type="match status" value="1"/>
</dbReference>
<reference evidence="3" key="1">
    <citation type="submission" date="2015-07" db="EMBL/GenBank/DDBJ databases">
        <title>Genome sequencing project for genomic taxonomy and phylogenomics of Bacillus-like bacteria.</title>
        <authorList>
            <person name="Liu B."/>
            <person name="Wang J."/>
            <person name="Zhu Y."/>
            <person name="Liu G."/>
            <person name="Chen Q."/>
            <person name="Chen Z."/>
            <person name="Lan J."/>
            <person name="Che J."/>
            <person name="Ge C."/>
            <person name="Shi H."/>
            <person name="Pan Z."/>
            <person name="Liu X."/>
        </authorList>
    </citation>
    <scope>NUCLEOTIDE SEQUENCE [LARGE SCALE GENOMIC DNA]</scope>
    <source>
        <strain evidence="3">FJAT-27997</strain>
    </source>
</reference>
<dbReference type="GO" id="GO:0046657">
    <property type="term" value="P:folic acid catabolic process"/>
    <property type="evidence" value="ECO:0007669"/>
    <property type="project" value="TreeGrafter"/>
</dbReference>
<dbReference type="RefSeq" id="WP_049679591.1">
    <property type="nucleotide sequence ID" value="NZ_LFZW01000001.1"/>
</dbReference>
<gene>
    <name evidence="2" type="ORF">AC625_00925</name>
</gene>
<dbReference type="AlphaFoldDB" id="A0A0K9GNV8"/>
<dbReference type="PANTHER" id="PTHR30575">
    <property type="entry name" value="PEPTIDASE M20"/>
    <property type="match status" value="1"/>
</dbReference>
<dbReference type="Pfam" id="PF07687">
    <property type="entry name" value="M20_dimer"/>
    <property type="match status" value="1"/>
</dbReference>